<gene>
    <name evidence="4" type="ORF">MOO45_00310</name>
</gene>
<evidence type="ECO:0000313" key="4">
    <source>
        <dbReference type="EMBL" id="UQS82176.1"/>
    </source>
</evidence>
<dbReference type="InterPro" id="IPR009057">
    <property type="entry name" value="Homeodomain-like_sf"/>
</dbReference>
<proteinExistence type="predicted"/>
<organism evidence="4 5">
    <name type="scientific">Bombilactobacillus folatiphilus</name>
    <dbReference type="NCBI Taxonomy" id="2923362"/>
    <lineage>
        <taxon>Bacteria</taxon>
        <taxon>Bacillati</taxon>
        <taxon>Bacillota</taxon>
        <taxon>Bacilli</taxon>
        <taxon>Lactobacillales</taxon>
        <taxon>Lactobacillaceae</taxon>
        <taxon>Bombilactobacillus</taxon>
    </lineage>
</organism>
<dbReference type="RefSeq" id="WP_249514446.1">
    <property type="nucleotide sequence ID" value="NZ_CP093366.1"/>
</dbReference>
<dbReference type="InterPro" id="IPR001647">
    <property type="entry name" value="HTH_TetR"/>
</dbReference>
<reference evidence="4" key="1">
    <citation type="journal article" date="2022" name="Int. J. Syst. Evol. Microbiol.">
        <title>Apilactobacillus apisilvae sp. nov., Nicolia spurrieriana gen. nov. sp. nov., Bombilactobacillus folatiphilus sp. nov. and Bombilactobacillus thymidiniphilus sp. nov., four new lactic acid bacterial isolates from stingless bees Tetragonula carbonaria and Austroplebeia australis.</title>
        <authorList>
            <person name="Oliphant S.A."/>
            <person name="Watson-Haigh N.S."/>
            <person name="Sumby K.M."/>
            <person name="Gardner J."/>
            <person name="Groom S."/>
            <person name="Jiranek V."/>
        </authorList>
    </citation>
    <scope>NUCLEOTIDE SEQUENCE</scope>
    <source>
        <strain evidence="4">SG4_D2</strain>
    </source>
</reference>
<dbReference type="PROSITE" id="PS50977">
    <property type="entry name" value="HTH_TETR_2"/>
    <property type="match status" value="1"/>
</dbReference>
<sequence length="187" mass="21410">MSNQRVTKDQIIQTAQGIIFHEGLTALSFPRLSKMLAIRSQALYNYFDNLDDLVNQIGAIFMDNLYQQVIESLVGLSGKAAFKKYAEVAHDYFESQGKMVELIYDVHKVNRESQFYQNTAKVLALLNKLVDSVHLKQMHAQSYVQTLISSVLGFTAIEMMGFLPPEKKQRQLEFQELLNLQLSEIDE</sequence>
<evidence type="ECO:0000256" key="1">
    <source>
        <dbReference type="ARBA" id="ARBA00023125"/>
    </source>
</evidence>
<evidence type="ECO:0000256" key="2">
    <source>
        <dbReference type="PROSITE-ProRule" id="PRU00335"/>
    </source>
</evidence>
<dbReference type="Gene3D" id="1.10.10.60">
    <property type="entry name" value="Homeodomain-like"/>
    <property type="match status" value="1"/>
</dbReference>
<protein>
    <submittedName>
        <fullName evidence="4">TetR/AcrR family transcriptional regulator</fullName>
    </submittedName>
</protein>
<keyword evidence="5" id="KW-1185">Reference proteome</keyword>
<evidence type="ECO:0000259" key="3">
    <source>
        <dbReference type="PROSITE" id="PS50977"/>
    </source>
</evidence>
<dbReference type="Gene3D" id="1.10.357.10">
    <property type="entry name" value="Tetracycline Repressor, domain 2"/>
    <property type="match status" value="1"/>
</dbReference>
<dbReference type="SUPFAM" id="SSF46689">
    <property type="entry name" value="Homeodomain-like"/>
    <property type="match status" value="1"/>
</dbReference>
<keyword evidence="1 2" id="KW-0238">DNA-binding</keyword>
<name>A0ABY4P9G7_9LACO</name>
<evidence type="ECO:0000313" key="5">
    <source>
        <dbReference type="Proteomes" id="UP000831495"/>
    </source>
</evidence>
<feature type="domain" description="HTH tetR-type" evidence="3">
    <location>
        <begin position="5"/>
        <end position="65"/>
    </location>
</feature>
<feature type="DNA-binding region" description="H-T-H motif" evidence="2">
    <location>
        <begin position="28"/>
        <end position="47"/>
    </location>
</feature>
<accession>A0ABY4P9G7</accession>
<dbReference type="EMBL" id="CP093366">
    <property type="protein sequence ID" value="UQS82176.1"/>
    <property type="molecule type" value="Genomic_DNA"/>
</dbReference>
<dbReference type="Proteomes" id="UP000831495">
    <property type="component" value="Chromosome"/>
</dbReference>